<evidence type="ECO:0000256" key="2">
    <source>
        <dbReference type="SAM" id="SignalP"/>
    </source>
</evidence>
<dbReference type="Pfam" id="PF03401">
    <property type="entry name" value="TctC"/>
    <property type="match status" value="1"/>
</dbReference>
<keyword evidence="4" id="KW-1185">Reference proteome</keyword>
<dbReference type="Proteomes" id="UP001589789">
    <property type="component" value="Unassembled WGS sequence"/>
</dbReference>
<dbReference type="PIRSF" id="PIRSF017082">
    <property type="entry name" value="YflP"/>
    <property type="match status" value="1"/>
</dbReference>
<dbReference type="InterPro" id="IPR005064">
    <property type="entry name" value="BUG"/>
</dbReference>
<dbReference type="PANTHER" id="PTHR42928:SF5">
    <property type="entry name" value="BLR1237 PROTEIN"/>
    <property type="match status" value="1"/>
</dbReference>
<evidence type="ECO:0000256" key="1">
    <source>
        <dbReference type="ARBA" id="ARBA00006987"/>
    </source>
</evidence>
<dbReference type="PANTHER" id="PTHR42928">
    <property type="entry name" value="TRICARBOXYLATE-BINDING PROTEIN"/>
    <property type="match status" value="1"/>
</dbReference>
<evidence type="ECO:0000313" key="3">
    <source>
        <dbReference type="EMBL" id="MFC0386868.1"/>
    </source>
</evidence>
<accession>A0ABV6ITB5</accession>
<sequence>MHRRTVIAAAAGMLLSRGSPARAAWPDRPIRLVVPYGAGNVTDTVARLLADGLSRQLGGAVVVENIPGAGGVIGVANLVRAPADGSAFVLAAMAALAVQPHLTPGGTGYDPLRDVTPVAAVAVPHAFLAVHRDLPARDLDGFVRYARANRVLYGSAGIGTLAHLNMEALGRALGFEAEHVSYRTSAANLTDLLAGRVQATLEPVSVTAEGVRFGTLRALVYTGSSRMPAFPDVPLLPEVAPGTVVSSPWLGVFGPRGLPPAIVEQLAREIRAVADAARFKAALPPGTEILQDGPEALAERLRIDHGRFGELVSALGLRGS</sequence>
<evidence type="ECO:0000313" key="4">
    <source>
        <dbReference type="Proteomes" id="UP001589789"/>
    </source>
</evidence>
<dbReference type="InterPro" id="IPR042100">
    <property type="entry name" value="Bug_dom1"/>
</dbReference>
<dbReference type="SUPFAM" id="SSF53850">
    <property type="entry name" value="Periplasmic binding protein-like II"/>
    <property type="match status" value="1"/>
</dbReference>
<dbReference type="Gene3D" id="3.40.190.10">
    <property type="entry name" value="Periplasmic binding protein-like II"/>
    <property type="match status" value="1"/>
</dbReference>
<name>A0ABV6ITB5_9PROT</name>
<proteinExistence type="inferred from homology"/>
<dbReference type="Gene3D" id="3.40.190.150">
    <property type="entry name" value="Bordetella uptake gene, domain 1"/>
    <property type="match status" value="1"/>
</dbReference>
<comment type="caution">
    <text evidence="3">The sequence shown here is derived from an EMBL/GenBank/DDBJ whole genome shotgun (WGS) entry which is preliminary data.</text>
</comment>
<dbReference type="RefSeq" id="WP_377051758.1">
    <property type="nucleotide sequence ID" value="NZ_JBHLVZ010000041.1"/>
</dbReference>
<dbReference type="EMBL" id="JBHLVZ010000041">
    <property type="protein sequence ID" value="MFC0386868.1"/>
    <property type="molecule type" value="Genomic_DNA"/>
</dbReference>
<dbReference type="CDD" id="cd07012">
    <property type="entry name" value="PBP2_Bug_TTT"/>
    <property type="match status" value="1"/>
</dbReference>
<gene>
    <name evidence="3" type="ORF">ACFFIC_15125</name>
</gene>
<reference evidence="3 4" key="1">
    <citation type="submission" date="2024-09" db="EMBL/GenBank/DDBJ databases">
        <authorList>
            <person name="Sun Q."/>
            <person name="Mori K."/>
        </authorList>
    </citation>
    <scope>NUCLEOTIDE SEQUENCE [LARGE SCALE GENOMIC DNA]</scope>
    <source>
        <strain evidence="3 4">CCM 7468</strain>
    </source>
</reference>
<protein>
    <submittedName>
        <fullName evidence="3">Bug family tripartite tricarboxylate transporter substrate binding protein</fullName>
    </submittedName>
</protein>
<feature type="chain" id="PRO_5046751592" evidence="2">
    <location>
        <begin position="24"/>
        <end position="320"/>
    </location>
</feature>
<organism evidence="3 4">
    <name type="scientific">Muricoccus vinaceus</name>
    <dbReference type="NCBI Taxonomy" id="424704"/>
    <lineage>
        <taxon>Bacteria</taxon>
        <taxon>Pseudomonadati</taxon>
        <taxon>Pseudomonadota</taxon>
        <taxon>Alphaproteobacteria</taxon>
        <taxon>Acetobacterales</taxon>
        <taxon>Roseomonadaceae</taxon>
        <taxon>Muricoccus</taxon>
    </lineage>
</organism>
<comment type="similarity">
    <text evidence="1">Belongs to the UPF0065 (bug) family.</text>
</comment>
<keyword evidence="2" id="KW-0732">Signal</keyword>
<feature type="signal peptide" evidence="2">
    <location>
        <begin position="1"/>
        <end position="23"/>
    </location>
</feature>